<gene>
    <name evidence="1" type="ORF">DC094_09710</name>
</gene>
<dbReference type="EMBL" id="QDDL01000003">
    <property type="protein sequence ID" value="PVZ69583.1"/>
    <property type="molecule type" value="Genomic_DNA"/>
</dbReference>
<sequence>MLTGIMFTLVSAVATSAEKAELVIQRSADDIERVTSQWFEQKGDIFQPVAAFSPKAKFYFDQQIVPLEIKKNGMIRLTMADLLKDKDKAFSAMPGSLSGDHIRLKSSLSFTQQTTTAPTVTPFVQPDLLATDQTSSEDATIIAPVSQNKPANVLSSITSLGKHYAVFIKYPALQFADKNRKLVSNWRDIRMTVPKKLIPQLRDPANITARMVVSFCPTLQHCAGSWQQSRDLNVASAKRHIDQYYGLRAKLHQIVLFNKRTGEILAQLEAKN</sequence>
<keyword evidence="2" id="KW-1185">Reference proteome</keyword>
<dbReference type="AlphaFoldDB" id="A0A2V1H0I8"/>
<accession>A0A2V1H0I8</accession>
<proteinExistence type="predicted"/>
<name>A0A2V1H0I8_9GAMM</name>
<reference evidence="1 2" key="1">
    <citation type="submission" date="2018-04" db="EMBL/GenBank/DDBJ databases">
        <title>Thalassorhabdus spongiae gen. nov., sp. nov., isolated from a marine sponge in South-West Iceland.</title>
        <authorList>
            <person name="Knobloch S."/>
            <person name="Daussin A."/>
            <person name="Johannsson R."/>
            <person name="Marteinsson V.T."/>
        </authorList>
    </citation>
    <scope>NUCLEOTIDE SEQUENCE [LARGE SCALE GENOMIC DNA]</scope>
    <source>
        <strain evidence="1 2">Hp12</strain>
    </source>
</reference>
<dbReference type="Proteomes" id="UP000244906">
    <property type="component" value="Unassembled WGS sequence"/>
</dbReference>
<evidence type="ECO:0000313" key="1">
    <source>
        <dbReference type="EMBL" id="PVZ69583.1"/>
    </source>
</evidence>
<comment type="caution">
    <text evidence="1">The sequence shown here is derived from an EMBL/GenBank/DDBJ whole genome shotgun (WGS) entry which is preliminary data.</text>
</comment>
<evidence type="ECO:0000313" key="2">
    <source>
        <dbReference type="Proteomes" id="UP000244906"/>
    </source>
</evidence>
<organism evidence="1 2">
    <name type="scientific">Pelagibaculum spongiae</name>
    <dbReference type="NCBI Taxonomy" id="2080658"/>
    <lineage>
        <taxon>Bacteria</taxon>
        <taxon>Pseudomonadati</taxon>
        <taxon>Pseudomonadota</taxon>
        <taxon>Gammaproteobacteria</taxon>
        <taxon>Oceanospirillales</taxon>
        <taxon>Pelagibaculum</taxon>
    </lineage>
</organism>
<protein>
    <submittedName>
        <fullName evidence="1">Uncharacterized protein</fullName>
    </submittedName>
</protein>